<dbReference type="Proteomes" id="UP000321393">
    <property type="component" value="Unassembled WGS sequence"/>
</dbReference>
<proteinExistence type="predicted"/>
<dbReference type="EMBL" id="SSTE01001908">
    <property type="protein sequence ID" value="KAA0064291.1"/>
    <property type="molecule type" value="Genomic_DNA"/>
</dbReference>
<evidence type="ECO:0000313" key="4">
    <source>
        <dbReference type="Proteomes" id="UP000321393"/>
    </source>
</evidence>
<feature type="compositionally biased region" description="Polar residues" evidence="1">
    <location>
        <begin position="75"/>
        <end position="85"/>
    </location>
</feature>
<sequence>MANASQNTTASFPFLTIPTSTAPSFSNPPLNPVFNQLITVKLDKNNYLLWKTIALPILKGYKHLTNETPCSLGILTSGQESSTTMTKDRDATNPGASSSSSIAVAVNPAFEQWVLFGLDEVYNPVIAVIQGGKS</sequence>
<comment type="caution">
    <text evidence="2">The sequence shown here is derived from an EMBL/GenBank/DDBJ whole genome shotgun (WGS) entry which is preliminary data.</text>
</comment>
<evidence type="ECO:0000256" key="1">
    <source>
        <dbReference type="SAM" id="MobiDB-lite"/>
    </source>
</evidence>
<evidence type="ECO:0000313" key="2">
    <source>
        <dbReference type="EMBL" id="KAA0064291.1"/>
    </source>
</evidence>
<evidence type="ECO:0000313" key="5">
    <source>
        <dbReference type="Proteomes" id="UP000321947"/>
    </source>
</evidence>
<reference evidence="4 5" key="1">
    <citation type="submission" date="2019-08" db="EMBL/GenBank/DDBJ databases">
        <title>Draft genome sequences of two oriental melons (Cucumis melo L. var makuwa).</title>
        <authorList>
            <person name="Kwon S.-Y."/>
        </authorList>
    </citation>
    <scope>NUCLEOTIDE SEQUENCE [LARGE SCALE GENOMIC DNA]</scope>
    <source>
        <strain evidence="5">cv. Chang Bougi</strain>
        <strain evidence="4">cv. SW 3</strain>
        <tissue evidence="2">Leaf</tissue>
    </source>
</reference>
<accession>A0A5A7VEZ5</accession>
<evidence type="ECO:0000313" key="3">
    <source>
        <dbReference type="EMBL" id="TYK01027.1"/>
    </source>
</evidence>
<gene>
    <name evidence="3" type="ORF">E5676_scaffold264G00320</name>
    <name evidence="2" type="ORF">E6C27_scaffold548G002680</name>
</gene>
<name>A0A5A7VEZ5_CUCMM</name>
<organism evidence="2 4">
    <name type="scientific">Cucumis melo var. makuwa</name>
    <name type="common">Oriental melon</name>
    <dbReference type="NCBI Taxonomy" id="1194695"/>
    <lineage>
        <taxon>Eukaryota</taxon>
        <taxon>Viridiplantae</taxon>
        <taxon>Streptophyta</taxon>
        <taxon>Embryophyta</taxon>
        <taxon>Tracheophyta</taxon>
        <taxon>Spermatophyta</taxon>
        <taxon>Magnoliopsida</taxon>
        <taxon>eudicotyledons</taxon>
        <taxon>Gunneridae</taxon>
        <taxon>Pentapetalae</taxon>
        <taxon>rosids</taxon>
        <taxon>fabids</taxon>
        <taxon>Cucurbitales</taxon>
        <taxon>Cucurbitaceae</taxon>
        <taxon>Benincaseae</taxon>
        <taxon>Cucumis</taxon>
    </lineage>
</organism>
<dbReference type="EMBL" id="SSTD01016369">
    <property type="protein sequence ID" value="TYK01027.1"/>
    <property type="molecule type" value="Genomic_DNA"/>
</dbReference>
<dbReference type="AlphaFoldDB" id="A0A5A7VEZ5"/>
<protein>
    <submittedName>
        <fullName evidence="2">UBN2_3 domain-containing protein</fullName>
    </submittedName>
</protein>
<dbReference type="OrthoDB" id="1845088at2759"/>
<feature type="region of interest" description="Disordered" evidence="1">
    <location>
        <begin position="75"/>
        <end position="100"/>
    </location>
</feature>
<dbReference type="Proteomes" id="UP000321947">
    <property type="component" value="Unassembled WGS sequence"/>
</dbReference>